<accession>A0ACC0M6W0</accession>
<sequence>MIFDLGDTVGIALANQSPIVSEAATLFPFSPNLCSPPLASSPLKPFSTRTSAASIPAPPAPWPIPPSPTGEKFSSHRLLRSVKNRFGSTDELRVFEMSQLGLQAVSNPSEMFLSEQQSDSEVLAGLAVAVMMDGSRTFLIEIQVGDYVYFKSVTTEVGGEELGANWCEIDVQVPIL</sequence>
<keyword evidence="2" id="KW-1185">Reference proteome</keyword>
<proteinExistence type="predicted"/>
<gene>
    <name evidence="1" type="ORF">RHMOL_Rhmol10G0267300</name>
</gene>
<dbReference type="EMBL" id="CM046397">
    <property type="protein sequence ID" value="KAI8536565.1"/>
    <property type="molecule type" value="Genomic_DNA"/>
</dbReference>
<evidence type="ECO:0000313" key="2">
    <source>
        <dbReference type="Proteomes" id="UP001062846"/>
    </source>
</evidence>
<organism evidence="1 2">
    <name type="scientific">Rhododendron molle</name>
    <name type="common">Chinese azalea</name>
    <name type="synonym">Azalea mollis</name>
    <dbReference type="NCBI Taxonomy" id="49168"/>
    <lineage>
        <taxon>Eukaryota</taxon>
        <taxon>Viridiplantae</taxon>
        <taxon>Streptophyta</taxon>
        <taxon>Embryophyta</taxon>
        <taxon>Tracheophyta</taxon>
        <taxon>Spermatophyta</taxon>
        <taxon>Magnoliopsida</taxon>
        <taxon>eudicotyledons</taxon>
        <taxon>Gunneridae</taxon>
        <taxon>Pentapetalae</taxon>
        <taxon>asterids</taxon>
        <taxon>Ericales</taxon>
        <taxon>Ericaceae</taxon>
        <taxon>Ericoideae</taxon>
        <taxon>Rhodoreae</taxon>
        <taxon>Rhododendron</taxon>
    </lineage>
</organism>
<reference evidence="1" key="1">
    <citation type="submission" date="2022-02" db="EMBL/GenBank/DDBJ databases">
        <title>Plant Genome Project.</title>
        <authorList>
            <person name="Zhang R.-G."/>
        </authorList>
    </citation>
    <scope>NUCLEOTIDE SEQUENCE</scope>
    <source>
        <strain evidence="1">AT1</strain>
    </source>
</reference>
<protein>
    <submittedName>
        <fullName evidence="1">Uncharacterized protein</fullName>
    </submittedName>
</protein>
<comment type="caution">
    <text evidence="1">The sequence shown here is derived from an EMBL/GenBank/DDBJ whole genome shotgun (WGS) entry which is preliminary data.</text>
</comment>
<evidence type="ECO:0000313" key="1">
    <source>
        <dbReference type="EMBL" id="KAI8536565.1"/>
    </source>
</evidence>
<dbReference type="Proteomes" id="UP001062846">
    <property type="component" value="Chromosome 10"/>
</dbReference>
<name>A0ACC0M6W0_RHOML</name>